<dbReference type="OrthoDB" id="2206543at2759"/>
<reference evidence="2 3" key="1">
    <citation type="submission" date="2020-12" db="EMBL/GenBank/DDBJ databases">
        <title>Metabolic potential, ecology and presence of endohyphal bacteria is reflected in genomic diversity of Mucoromycotina.</title>
        <authorList>
            <person name="Muszewska A."/>
            <person name="Okrasinska A."/>
            <person name="Steczkiewicz K."/>
            <person name="Drgas O."/>
            <person name="Orlowska M."/>
            <person name="Perlinska-Lenart U."/>
            <person name="Aleksandrzak-Piekarczyk T."/>
            <person name="Szatraj K."/>
            <person name="Zielenkiewicz U."/>
            <person name="Pilsyk S."/>
            <person name="Malc E."/>
            <person name="Mieczkowski P."/>
            <person name="Kruszewska J.S."/>
            <person name="Biernat P."/>
            <person name="Pawlowska J."/>
        </authorList>
    </citation>
    <scope>NUCLEOTIDE SEQUENCE [LARGE SCALE GENOMIC DNA]</scope>
    <source>
        <strain evidence="2 3">CBS 142.35</strain>
    </source>
</reference>
<keyword evidence="3" id="KW-1185">Reference proteome</keyword>
<sequence>MTISNMRNILRTLRIENSRVLNIHFPNHKTAALLIHNDFASVIANRLLKFGVNIKDDFNPLDPDLLRDPKLVDLSEDERKTKIQEVHHGYIMKALKFICEPVKFSVARSLFLNHQITQAEYNQIRSSSRLPPREGSESAAIAALQQSGNTSVSHDDDTIMNDNTNSAGENVSPT</sequence>
<feature type="compositionally biased region" description="Polar residues" evidence="1">
    <location>
        <begin position="160"/>
        <end position="174"/>
    </location>
</feature>
<name>A0A8H7RP47_9FUNG</name>
<comment type="caution">
    <text evidence="2">The sequence shown here is derived from an EMBL/GenBank/DDBJ whole genome shotgun (WGS) entry which is preliminary data.</text>
</comment>
<dbReference type="AlphaFoldDB" id="A0A8H7RP47"/>
<evidence type="ECO:0000313" key="2">
    <source>
        <dbReference type="EMBL" id="KAG2214676.1"/>
    </source>
</evidence>
<evidence type="ECO:0000256" key="1">
    <source>
        <dbReference type="SAM" id="MobiDB-lite"/>
    </source>
</evidence>
<organism evidence="2 3">
    <name type="scientific">Circinella minor</name>
    <dbReference type="NCBI Taxonomy" id="1195481"/>
    <lineage>
        <taxon>Eukaryota</taxon>
        <taxon>Fungi</taxon>
        <taxon>Fungi incertae sedis</taxon>
        <taxon>Mucoromycota</taxon>
        <taxon>Mucoromycotina</taxon>
        <taxon>Mucoromycetes</taxon>
        <taxon>Mucorales</taxon>
        <taxon>Lichtheimiaceae</taxon>
        <taxon>Circinella</taxon>
    </lineage>
</organism>
<evidence type="ECO:0000313" key="3">
    <source>
        <dbReference type="Proteomes" id="UP000646827"/>
    </source>
</evidence>
<dbReference type="Proteomes" id="UP000646827">
    <property type="component" value="Unassembled WGS sequence"/>
</dbReference>
<accession>A0A8H7RP47</accession>
<dbReference type="EMBL" id="JAEPRB010000601">
    <property type="protein sequence ID" value="KAG2214676.1"/>
    <property type="molecule type" value="Genomic_DNA"/>
</dbReference>
<protein>
    <submittedName>
        <fullName evidence="2">Uncharacterized protein</fullName>
    </submittedName>
</protein>
<feature type="region of interest" description="Disordered" evidence="1">
    <location>
        <begin position="125"/>
        <end position="174"/>
    </location>
</feature>
<proteinExistence type="predicted"/>
<gene>
    <name evidence="2" type="ORF">INT45_011185</name>
</gene>